<dbReference type="HAMAP" id="MF_00103">
    <property type="entry name" value="Fapy_DNA_glycosyl"/>
    <property type="match status" value="1"/>
</dbReference>
<evidence type="ECO:0000256" key="14">
    <source>
        <dbReference type="ARBA" id="ARBA00044632"/>
    </source>
</evidence>
<evidence type="ECO:0000313" key="19">
    <source>
        <dbReference type="EMBL" id="AFZ65830.1"/>
    </source>
</evidence>
<keyword evidence="5 15" id="KW-0227">DNA damage</keyword>
<dbReference type="Gene3D" id="1.10.8.50">
    <property type="match status" value="1"/>
</dbReference>
<dbReference type="KEGG" id="dpd:Deipe_0228"/>
<dbReference type="EC" id="3.2.2.23" evidence="15"/>
<evidence type="ECO:0000256" key="8">
    <source>
        <dbReference type="ARBA" id="ARBA00022833"/>
    </source>
</evidence>
<dbReference type="InterPro" id="IPR015886">
    <property type="entry name" value="H2TH_FPG"/>
</dbReference>
<dbReference type="GO" id="GO:0008270">
    <property type="term" value="F:zinc ion binding"/>
    <property type="evidence" value="ECO:0007669"/>
    <property type="project" value="UniProtKB-UniRule"/>
</dbReference>
<feature type="active site" description="Schiff-base intermediate with DNA" evidence="15">
    <location>
        <position position="2"/>
    </location>
</feature>
<comment type="cofactor">
    <cofactor evidence="15">
        <name>Zn(2+)</name>
        <dbReference type="ChEBI" id="CHEBI:29105"/>
    </cofactor>
    <text evidence="15">Binds 1 zinc ion per subunit.</text>
</comment>
<evidence type="ECO:0000256" key="5">
    <source>
        <dbReference type="ARBA" id="ARBA00022763"/>
    </source>
</evidence>
<comment type="catalytic activity">
    <reaction evidence="14 15">
        <text>2'-deoxyribonucleotide-(2'-deoxyribose 5'-phosphate)-2'-deoxyribonucleotide-DNA = a 3'-end 2'-deoxyribonucleotide-(2,3-dehydro-2,3-deoxyribose 5'-phosphate)-DNA + a 5'-end 5'-phospho-2'-deoxyribonucleoside-DNA + H(+)</text>
        <dbReference type="Rhea" id="RHEA:66592"/>
        <dbReference type="Rhea" id="RHEA-COMP:13180"/>
        <dbReference type="Rhea" id="RHEA-COMP:16897"/>
        <dbReference type="Rhea" id="RHEA-COMP:17067"/>
        <dbReference type="ChEBI" id="CHEBI:15378"/>
        <dbReference type="ChEBI" id="CHEBI:136412"/>
        <dbReference type="ChEBI" id="CHEBI:157695"/>
        <dbReference type="ChEBI" id="CHEBI:167181"/>
        <dbReference type="EC" id="4.2.99.18"/>
    </reaction>
</comment>
<keyword evidence="6 15" id="KW-0863">Zinc-finger</keyword>
<comment type="subunit">
    <text evidence="3 15">Monomer.</text>
</comment>
<comment type="caution">
    <text evidence="15">Lacks conserved residue(s) required for the propagation of feature annotation.</text>
</comment>
<evidence type="ECO:0000256" key="16">
    <source>
        <dbReference type="SAM" id="MobiDB-lite"/>
    </source>
</evidence>
<dbReference type="EC" id="4.2.99.18" evidence="15"/>
<keyword evidence="13 15" id="KW-0326">Glycosidase</keyword>
<dbReference type="InterPro" id="IPR012319">
    <property type="entry name" value="FPG_cat"/>
</dbReference>
<dbReference type="SMART" id="SM00898">
    <property type="entry name" value="Fapy_DNA_glyco"/>
    <property type="match status" value="1"/>
</dbReference>
<dbReference type="EMBL" id="CP003382">
    <property type="protein sequence ID" value="AFZ65830.1"/>
    <property type="molecule type" value="Genomic_DNA"/>
</dbReference>
<feature type="binding site" evidence="15">
    <location>
        <position position="105"/>
    </location>
    <ligand>
        <name>DNA</name>
        <dbReference type="ChEBI" id="CHEBI:16991"/>
    </ligand>
</feature>
<comment type="function">
    <text evidence="15">Involved in base excision repair of DNA damaged by oxidation or by mutagenic agents. Acts as DNA glycosylase that recognizes and removes damaged bases. Has a preference for oxidized purines, such as 7,8-dihydro-8-oxoguanine (8-oxoG). Has AP (apurinic/apyrimidinic) lyase activity and introduces nicks in the DNA strand. Cleaves the DNA backbone by beta-delta elimination to generate a single-strand break at the site of the removed base with both 3'- and 5'-phosphates.</text>
</comment>
<feature type="region of interest" description="Disordered" evidence="16">
    <location>
        <begin position="265"/>
        <end position="286"/>
    </location>
</feature>
<name>K9ZYJ7_DEIPD</name>
<evidence type="ECO:0000256" key="11">
    <source>
        <dbReference type="ARBA" id="ARBA00023239"/>
    </source>
</evidence>
<dbReference type="InterPro" id="IPR000214">
    <property type="entry name" value="Znf_DNA_glyclase/AP_lyase"/>
</dbReference>
<dbReference type="PATRIC" id="fig|937777.3.peg.236"/>
<keyword evidence="8 15" id="KW-0862">Zinc</keyword>
<organism evidence="19 20">
    <name type="scientific">Deinococcus peraridilitoris (strain DSM 19664 / LMG 22246 / CIP 109416 / KR-200)</name>
    <dbReference type="NCBI Taxonomy" id="937777"/>
    <lineage>
        <taxon>Bacteria</taxon>
        <taxon>Thermotogati</taxon>
        <taxon>Deinococcota</taxon>
        <taxon>Deinococci</taxon>
        <taxon>Deinococcales</taxon>
        <taxon>Deinococcaceae</taxon>
        <taxon>Deinococcus</taxon>
    </lineage>
</organism>
<evidence type="ECO:0000256" key="2">
    <source>
        <dbReference type="ARBA" id="ARBA00009409"/>
    </source>
</evidence>
<accession>K9ZYJ7</accession>
<keyword evidence="20" id="KW-1185">Reference proteome</keyword>
<evidence type="ECO:0000313" key="20">
    <source>
        <dbReference type="Proteomes" id="UP000010467"/>
    </source>
</evidence>
<dbReference type="SUPFAM" id="SSF57716">
    <property type="entry name" value="Glucocorticoid receptor-like (DNA-binding domain)"/>
    <property type="match status" value="1"/>
</dbReference>
<dbReference type="SUPFAM" id="SSF46946">
    <property type="entry name" value="S13-like H2TH domain"/>
    <property type="match status" value="1"/>
</dbReference>
<evidence type="ECO:0000256" key="15">
    <source>
        <dbReference type="HAMAP-Rule" id="MF_00103"/>
    </source>
</evidence>
<comment type="catalytic activity">
    <reaction evidence="1 15">
        <text>Hydrolysis of DNA containing ring-opened 7-methylguanine residues, releasing 2,6-diamino-4-hydroxy-5-(N-methyl)formamidopyrimidine.</text>
        <dbReference type="EC" id="3.2.2.23"/>
    </reaction>
</comment>
<evidence type="ECO:0000256" key="3">
    <source>
        <dbReference type="ARBA" id="ARBA00011245"/>
    </source>
</evidence>
<dbReference type="Pfam" id="PF01149">
    <property type="entry name" value="Fapy_DNA_glyco"/>
    <property type="match status" value="1"/>
</dbReference>
<dbReference type="SMART" id="SM01232">
    <property type="entry name" value="H2TH"/>
    <property type="match status" value="1"/>
</dbReference>
<dbReference type="GO" id="GO:0003684">
    <property type="term" value="F:damaged DNA binding"/>
    <property type="evidence" value="ECO:0007669"/>
    <property type="project" value="InterPro"/>
</dbReference>
<dbReference type="AlphaFoldDB" id="K9ZYJ7"/>
<dbReference type="RefSeq" id="WP_015234141.1">
    <property type="nucleotide sequence ID" value="NC_019793.1"/>
</dbReference>
<evidence type="ECO:0000256" key="7">
    <source>
        <dbReference type="ARBA" id="ARBA00022801"/>
    </source>
</evidence>
<dbReference type="Pfam" id="PF06831">
    <property type="entry name" value="H2TH"/>
    <property type="match status" value="1"/>
</dbReference>
<proteinExistence type="inferred from homology"/>
<dbReference type="PROSITE" id="PS51068">
    <property type="entry name" value="FPG_CAT"/>
    <property type="match status" value="1"/>
</dbReference>
<dbReference type="GO" id="GO:0140078">
    <property type="term" value="F:class I DNA-(apurinic or apyrimidinic site) endonuclease activity"/>
    <property type="evidence" value="ECO:0007669"/>
    <property type="project" value="UniProtKB-EC"/>
</dbReference>
<protein>
    <recommendedName>
        <fullName evidence="15">Formamidopyrimidine-DNA glycosylase</fullName>
        <shortName evidence="15">Fapy-DNA glycosylase</shortName>
        <ecNumber evidence="15">3.2.2.23</ecNumber>
    </recommendedName>
    <alternativeName>
        <fullName evidence="15">DNA-(apurinic or apyrimidinic site) lyase MutM</fullName>
        <shortName evidence="15">AP lyase MutM</shortName>
        <ecNumber evidence="15">4.2.99.18</ecNumber>
    </alternativeName>
</protein>
<feature type="active site" description="Proton donor; for beta-elimination activity" evidence="15">
    <location>
        <position position="53"/>
    </location>
</feature>
<dbReference type="PROSITE" id="PS51066">
    <property type="entry name" value="ZF_FPG_2"/>
    <property type="match status" value="1"/>
</dbReference>
<dbReference type="Proteomes" id="UP000010467">
    <property type="component" value="Chromosome"/>
</dbReference>
<dbReference type="InterPro" id="IPR010663">
    <property type="entry name" value="Znf_FPG/IleRS"/>
</dbReference>
<dbReference type="Gene3D" id="3.20.190.10">
    <property type="entry name" value="MutM-like, N-terminal"/>
    <property type="match status" value="1"/>
</dbReference>
<keyword evidence="9 15" id="KW-0238">DNA-binding</keyword>
<dbReference type="FunFam" id="1.10.8.50:FF:000003">
    <property type="entry name" value="Formamidopyrimidine-DNA glycosylase"/>
    <property type="match status" value="1"/>
</dbReference>
<dbReference type="HOGENOM" id="CLU_038423_1_2_0"/>
<dbReference type="InterPro" id="IPR020629">
    <property type="entry name" value="FPG_Glyclase"/>
</dbReference>
<dbReference type="PANTHER" id="PTHR22993:SF9">
    <property type="entry name" value="FORMAMIDOPYRIMIDINE-DNA GLYCOSYLASE"/>
    <property type="match status" value="1"/>
</dbReference>
<keyword evidence="11 15" id="KW-0456">Lyase</keyword>
<evidence type="ECO:0000256" key="4">
    <source>
        <dbReference type="ARBA" id="ARBA00022723"/>
    </source>
</evidence>
<dbReference type="Pfam" id="PF06827">
    <property type="entry name" value="zf-FPG_IleRS"/>
    <property type="match status" value="1"/>
</dbReference>
<dbReference type="CDD" id="cd08966">
    <property type="entry name" value="EcFpg-like_N"/>
    <property type="match status" value="1"/>
</dbReference>
<evidence type="ECO:0000256" key="9">
    <source>
        <dbReference type="ARBA" id="ARBA00023125"/>
    </source>
</evidence>
<keyword evidence="12 15" id="KW-0511">Multifunctional enzyme</keyword>
<feature type="domain" description="Formamidopyrimidine-DNA glycosylase catalytic" evidence="18">
    <location>
        <begin position="2"/>
        <end position="108"/>
    </location>
</feature>
<dbReference type="PROSITE" id="PS01242">
    <property type="entry name" value="ZF_FPG_1"/>
    <property type="match status" value="1"/>
</dbReference>
<evidence type="ECO:0000256" key="13">
    <source>
        <dbReference type="ARBA" id="ARBA00023295"/>
    </source>
</evidence>
<dbReference type="GO" id="GO:0006284">
    <property type="term" value="P:base-excision repair"/>
    <property type="evidence" value="ECO:0007669"/>
    <property type="project" value="InterPro"/>
</dbReference>
<feature type="domain" description="FPG-type" evidence="17">
    <location>
        <begin position="232"/>
        <end position="266"/>
    </location>
</feature>
<comment type="similarity">
    <text evidence="2 15">Belongs to the FPG family.</text>
</comment>
<dbReference type="NCBIfam" id="NF011386">
    <property type="entry name" value="PRK14811.1"/>
    <property type="match status" value="1"/>
</dbReference>
<dbReference type="OrthoDB" id="9800855at2"/>
<evidence type="ECO:0000256" key="1">
    <source>
        <dbReference type="ARBA" id="ARBA00001668"/>
    </source>
</evidence>
<sequence>MPELPEVETTRRQLAPLLVGRTIVRIEHDGRHRYRDTHLAEGRRVTRLDRRGKYLIAQFEDDPHESLELIVHLGMTGGFRSATGRHTRVTVHLDDGSALYFQDSRRFGKWAVVRTGEYGSMPTLQNIGPEPLSEDFDEEAFVTQALNAPVVKTWLLSQGPVAGLGNIYVDEALWRAGIHPARTRLAPEEARRLYTAIREVLTEAVEAGGSTLADHTYAQPNGESGWFQFRHNVYARKGKACARCGGTIEKIVLGQRGTHFCPECQPHAQPEPGSDAGARARKGRTT</sequence>
<dbReference type="STRING" id="937777.Deipe_0228"/>
<dbReference type="GO" id="GO:0034039">
    <property type="term" value="F:8-oxo-7,8-dihydroguanine DNA N-glycosylase activity"/>
    <property type="evidence" value="ECO:0007669"/>
    <property type="project" value="TreeGrafter"/>
</dbReference>
<keyword evidence="7 15" id="KW-0378">Hydrolase</keyword>
<keyword evidence="4 15" id="KW-0479">Metal-binding</keyword>
<reference evidence="20" key="1">
    <citation type="submission" date="2012-03" db="EMBL/GenBank/DDBJ databases">
        <title>Complete sequence of chromosome of Deinococcus peraridilitoris DSM 19664.</title>
        <authorList>
            <person name="Lucas S."/>
            <person name="Copeland A."/>
            <person name="Lapidus A."/>
            <person name="Glavina del Rio T."/>
            <person name="Dalin E."/>
            <person name="Tice H."/>
            <person name="Bruce D."/>
            <person name="Goodwin L."/>
            <person name="Pitluck S."/>
            <person name="Peters L."/>
            <person name="Mikhailova N."/>
            <person name="Lu M."/>
            <person name="Kyrpides N."/>
            <person name="Mavromatis K."/>
            <person name="Ivanova N."/>
            <person name="Brettin T."/>
            <person name="Detter J.C."/>
            <person name="Han C."/>
            <person name="Larimer F."/>
            <person name="Land M."/>
            <person name="Hauser L."/>
            <person name="Markowitz V."/>
            <person name="Cheng J.-F."/>
            <person name="Hugenholtz P."/>
            <person name="Woyke T."/>
            <person name="Wu D."/>
            <person name="Pukall R."/>
            <person name="Steenblock K."/>
            <person name="Brambilla E."/>
            <person name="Klenk H.-P."/>
            <person name="Eisen J.A."/>
        </authorList>
    </citation>
    <scope>NUCLEOTIDE SEQUENCE [LARGE SCALE GENOMIC DNA]</scope>
    <source>
        <strain evidence="20">DSM 19664 / LMG 22246 / CIP 109416 / KR-200</strain>
    </source>
</reference>
<dbReference type="eggNOG" id="COG0266">
    <property type="taxonomic scope" value="Bacteria"/>
</dbReference>
<dbReference type="SUPFAM" id="SSF81624">
    <property type="entry name" value="N-terminal domain of MutM-like DNA repair proteins"/>
    <property type="match status" value="1"/>
</dbReference>
<dbReference type="InterPro" id="IPR015887">
    <property type="entry name" value="DNA_glyclase_Znf_dom_DNA_BS"/>
</dbReference>
<evidence type="ECO:0000256" key="10">
    <source>
        <dbReference type="ARBA" id="ARBA00023204"/>
    </source>
</evidence>
<dbReference type="NCBIfam" id="NF002211">
    <property type="entry name" value="PRK01103.1"/>
    <property type="match status" value="1"/>
</dbReference>
<keyword evidence="10 15" id="KW-0234">DNA repair</keyword>
<evidence type="ECO:0000259" key="18">
    <source>
        <dbReference type="PROSITE" id="PS51068"/>
    </source>
</evidence>
<dbReference type="InterPro" id="IPR035937">
    <property type="entry name" value="FPG_N"/>
</dbReference>
<feature type="binding site" evidence="15">
    <location>
        <position position="86"/>
    </location>
    <ligand>
        <name>DNA</name>
        <dbReference type="ChEBI" id="CHEBI:16991"/>
    </ligand>
</feature>
<dbReference type="InterPro" id="IPR010979">
    <property type="entry name" value="Ribosomal_uS13-like_H2TH"/>
</dbReference>
<feature type="active site" description="Proton donor; for delta-elimination activity" evidence="15">
    <location>
        <position position="256"/>
    </location>
</feature>
<feature type="active site" description="Proton donor" evidence="15">
    <location>
        <position position="3"/>
    </location>
</feature>
<dbReference type="NCBIfam" id="TIGR00577">
    <property type="entry name" value="fpg"/>
    <property type="match status" value="1"/>
</dbReference>
<evidence type="ECO:0000259" key="17">
    <source>
        <dbReference type="PROSITE" id="PS51066"/>
    </source>
</evidence>
<dbReference type="PANTHER" id="PTHR22993">
    <property type="entry name" value="FORMAMIDOPYRIMIDINE-DNA GLYCOSYLASE"/>
    <property type="match status" value="1"/>
</dbReference>
<evidence type="ECO:0000256" key="6">
    <source>
        <dbReference type="ARBA" id="ARBA00022771"/>
    </source>
</evidence>
<evidence type="ECO:0000256" key="12">
    <source>
        <dbReference type="ARBA" id="ARBA00023268"/>
    </source>
</evidence>
<gene>
    <name evidence="15" type="primary">mutM</name>
    <name evidence="15" type="synonym">fpg</name>
    <name evidence="19" type="ordered locus">Deipe_0228</name>
</gene>